<protein>
    <recommendedName>
        <fullName evidence="23">Protein kinase domain-containing protein</fullName>
    </recommendedName>
</protein>
<keyword evidence="2" id="KW-0723">Serine/threonine-protein kinase</keyword>
<dbReference type="PANTHER" id="PTHR27002:SF980">
    <property type="entry name" value="CYSTEINE-RICH RECEPTOR-LIKE PROTEIN KINASE 10 ISOFORM X1"/>
    <property type="match status" value="1"/>
</dbReference>
<evidence type="ECO:0000256" key="11">
    <source>
        <dbReference type="ARBA" id="ARBA00022989"/>
    </source>
</evidence>
<evidence type="ECO:0000256" key="6">
    <source>
        <dbReference type="ARBA" id="ARBA00022729"/>
    </source>
</evidence>
<evidence type="ECO:0000256" key="2">
    <source>
        <dbReference type="ARBA" id="ARBA00022527"/>
    </source>
</evidence>
<dbReference type="InterPro" id="IPR001245">
    <property type="entry name" value="Ser-Thr/Tyr_kinase_cat_dom"/>
</dbReference>
<evidence type="ECO:0000256" key="10">
    <source>
        <dbReference type="ARBA" id="ARBA00022840"/>
    </source>
</evidence>
<evidence type="ECO:0000256" key="8">
    <source>
        <dbReference type="ARBA" id="ARBA00022741"/>
    </source>
</evidence>
<feature type="domain" description="Gnk2-homologous" evidence="20">
    <location>
        <begin position="58"/>
        <end position="168"/>
    </location>
</feature>
<feature type="region of interest" description="Disordered" evidence="16">
    <location>
        <begin position="174"/>
        <end position="194"/>
    </location>
</feature>
<dbReference type="EMBL" id="CM018049">
    <property type="protein sequence ID" value="KAA8519988.1"/>
    <property type="molecule type" value="Genomic_DNA"/>
</dbReference>
<dbReference type="InterPro" id="IPR000719">
    <property type="entry name" value="Prot_kinase_dom"/>
</dbReference>
<dbReference type="SUPFAM" id="SSF56112">
    <property type="entry name" value="Protein kinase-like (PK-like)"/>
    <property type="match status" value="1"/>
</dbReference>
<keyword evidence="3" id="KW-0597">Phosphoprotein</keyword>
<feature type="domain" description="Protein kinase" evidence="19">
    <location>
        <begin position="258"/>
        <end position="354"/>
    </location>
</feature>
<dbReference type="InterPro" id="IPR002902">
    <property type="entry name" value="GNK2"/>
</dbReference>
<organism evidence="21 22">
    <name type="scientific">Nyssa sinensis</name>
    <dbReference type="NCBI Taxonomy" id="561372"/>
    <lineage>
        <taxon>Eukaryota</taxon>
        <taxon>Viridiplantae</taxon>
        <taxon>Streptophyta</taxon>
        <taxon>Embryophyta</taxon>
        <taxon>Tracheophyta</taxon>
        <taxon>Spermatophyta</taxon>
        <taxon>Magnoliopsida</taxon>
        <taxon>eudicotyledons</taxon>
        <taxon>Gunneridae</taxon>
        <taxon>Pentapetalae</taxon>
        <taxon>asterids</taxon>
        <taxon>Cornales</taxon>
        <taxon>Nyssaceae</taxon>
        <taxon>Nyssa</taxon>
    </lineage>
</organism>
<dbReference type="CDD" id="cd23509">
    <property type="entry name" value="Gnk2-like"/>
    <property type="match status" value="1"/>
</dbReference>
<keyword evidence="22" id="KW-1185">Reference proteome</keyword>
<evidence type="ECO:0000256" key="7">
    <source>
        <dbReference type="ARBA" id="ARBA00022737"/>
    </source>
</evidence>
<keyword evidence="12 17" id="KW-0472">Membrane</keyword>
<dbReference type="Pfam" id="PF01657">
    <property type="entry name" value="Stress-antifung"/>
    <property type="match status" value="1"/>
</dbReference>
<keyword evidence="8 15" id="KW-0547">Nucleotide-binding</keyword>
<evidence type="ECO:0000256" key="15">
    <source>
        <dbReference type="PROSITE-ProRule" id="PRU10141"/>
    </source>
</evidence>
<keyword evidence="14" id="KW-0325">Glycoprotein</keyword>
<reference evidence="21 22" key="1">
    <citation type="submission" date="2019-09" db="EMBL/GenBank/DDBJ databases">
        <title>A chromosome-level genome assembly of the Chinese tupelo Nyssa sinensis.</title>
        <authorList>
            <person name="Yang X."/>
            <person name="Kang M."/>
            <person name="Yang Y."/>
            <person name="Xiong H."/>
            <person name="Wang M."/>
            <person name="Zhang Z."/>
            <person name="Wang Z."/>
            <person name="Wu H."/>
            <person name="Ma T."/>
            <person name="Liu J."/>
            <person name="Xi Z."/>
        </authorList>
    </citation>
    <scope>NUCLEOTIDE SEQUENCE [LARGE SCALE GENOMIC DNA]</scope>
    <source>
        <strain evidence="21">J267</strain>
        <tissue evidence="21">Leaf</tissue>
    </source>
</reference>
<keyword evidence="7" id="KW-0677">Repeat</keyword>
<dbReference type="PROSITE" id="PS50011">
    <property type="entry name" value="PROTEIN_KINASE_DOM"/>
    <property type="match status" value="1"/>
</dbReference>
<dbReference type="Proteomes" id="UP000325577">
    <property type="component" value="Linkage Group LG6"/>
</dbReference>
<dbReference type="PROSITE" id="PS51473">
    <property type="entry name" value="GNK2"/>
    <property type="match status" value="1"/>
</dbReference>
<dbReference type="GO" id="GO:0004674">
    <property type="term" value="F:protein serine/threonine kinase activity"/>
    <property type="evidence" value="ECO:0007669"/>
    <property type="project" value="UniProtKB-KW"/>
</dbReference>
<dbReference type="PROSITE" id="PS00107">
    <property type="entry name" value="PROTEIN_KINASE_ATP"/>
    <property type="match status" value="1"/>
</dbReference>
<evidence type="ECO:0008006" key="23">
    <source>
        <dbReference type="Google" id="ProtNLM"/>
    </source>
</evidence>
<dbReference type="InterPro" id="IPR011009">
    <property type="entry name" value="Kinase-like_dom_sf"/>
</dbReference>
<evidence type="ECO:0000256" key="14">
    <source>
        <dbReference type="ARBA" id="ARBA00023180"/>
    </source>
</evidence>
<evidence type="ECO:0000259" key="19">
    <source>
        <dbReference type="PROSITE" id="PS50011"/>
    </source>
</evidence>
<keyword evidence="4" id="KW-0808">Transferase</keyword>
<feature type="compositionally biased region" description="Pro residues" evidence="16">
    <location>
        <begin position="176"/>
        <end position="190"/>
    </location>
</feature>
<gene>
    <name evidence="21" type="ORF">F0562_014244</name>
</gene>
<accession>A0A5J4ZQK7</accession>
<keyword evidence="5 17" id="KW-0812">Transmembrane</keyword>
<evidence type="ECO:0000256" key="1">
    <source>
        <dbReference type="ARBA" id="ARBA00004167"/>
    </source>
</evidence>
<dbReference type="GO" id="GO:0005886">
    <property type="term" value="C:plasma membrane"/>
    <property type="evidence" value="ECO:0007669"/>
    <property type="project" value="TreeGrafter"/>
</dbReference>
<evidence type="ECO:0000256" key="5">
    <source>
        <dbReference type="ARBA" id="ARBA00022692"/>
    </source>
</evidence>
<dbReference type="Gene3D" id="3.30.430.20">
    <property type="entry name" value="Gnk2 domain, C-X8-C-X2-C motif"/>
    <property type="match status" value="1"/>
</dbReference>
<keyword evidence="13" id="KW-0675">Receptor</keyword>
<keyword evidence="11 17" id="KW-1133">Transmembrane helix</keyword>
<evidence type="ECO:0000313" key="21">
    <source>
        <dbReference type="EMBL" id="KAA8519988.1"/>
    </source>
</evidence>
<evidence type="ECO:0000256" key="18">
    <source>
        <dbReference type="SAM" id="SignalP"/>
    </source>
</evidence>
<keyword evidence="10 15" id="KW-0067">ATP-binding</keyword>
<evidence type="ECO:0000313" key="22">
    <source>
        <dbReference type="Proteomes" id="UP000325577"/>
    </source>
</evidence>
<dbReference type="FunFam" id="3.30.200.20:FF:000142">
    <property type="entry name" value="Cysteine-rich receptor-like protein kinase 10"/>
    <property type="match status" value="1"/>
</dbReference>
<evidence type="ECO:0000256" key="12">
    <source>
        <dbReference type="ARBA" id="ARBA00023136"/>
    </source>
</evidence>
<evidence type="ECO:0000256" key="9">
    <source>
        <dbReference type="ARBA" id="ARBA00022777"/>
    </source>
</evidence>
<dbReference type="InterPro" id="IPR038408">
    <property type="entry name" value="GNK2_sf"/>
</dbReference>
<evidence type="ECO:0000256" key="3">
    <source>
        <dbReference type="ARBA" id="ARBA00022553"/>
    </source>
</evidence>
<dbReference type="PANTHER" id="PTHR27002">
    <property type="entry name" value="RECEPTOR-LIKE SERINE/THREONINE-PROTEIN KINASE SD1-8"/>
    <property type="match status" value="1"/>
</dbReference>
<dbReference type="InterPro" id="IPR017441">
    <property type="entry name" value="Protein_kinase_ATP_BS"/>
</dbReference>
<evidence type="ECO:0000256" key="13">
    <source>
        <dbReference type="ARBA" id="ARBA00023170"/>
    </source>
</evidence>
<evidence type="ECO:0000256" key="16">
    <source>
        <dbReference type="SAM" id="MobiDB-lite"/>
    </source>
</evidence>
<feature type="chain" id="PRO_5023932539" description="Protein kinase domain-containing protein" evidence="18">
    <location>
        <begin position="20"/>
        <end position="354"/>
    </location>
</feature>
<keyword evidence="9" id="KW-0418">Kinase</keyword>
<evidence type="ECO:0000256" key="17">
    <source>
        <dbReference type="SAM" id="Phobius"/>
    </source>
</evidence>
<evidence type="ECO:0000256" key="4">
    <source>
        <dbReference type="ARBA" id="ARBA00022679"/>
    </source>
</evidence>
<dbReference type="Pfam" id="PF07714">
    <property type="entry name" value="PK_Tyr_Ser-Thr"/>
    <property type="match status" value="1"/>
</dbReference>
<feature type="signal peptide" evidence="18">
    <location>
        <begin position="1"/>
        <end position="19"/>
    </location>
</feature>
<keyword evidence="6 18" id="KW-0732">Signal</keyword>
<dbReference type="FunFam" id="3.30.430.20:FF:000002">
    <property type="entry name" value="Cysteine-rich receptor-like protein kinase 10"/>
    <property type="match status" value="1"/>
</dbReference>
<dbReference type="OrthoDB" id="1909574at2759"/>
<sequence>MRLRFAGEMLSWTSAGVVSMTLFVISLQLCPNEREAILWYDNCMLRYSNQAISGKMEWGPGFEKWNVHENVSDNDWNTFDVMRRRLLLRLSDQAASGDSRRKYSTGEDQGPNYKTMYTLVQCTPDLSLGDCNNCLDACMQLIPKCCNGSIGGAVYKPTCNLRYELGTGPFYNQAVPLPPLPPPPSPPPPSLSGKDSNTTRNIIIIVVSTVIFVILIVYISICLRKRKPKQKTETVDGISTVESLLYDFATLRDATDNFSDTNKLGQGGFGSVYKGKLPNGKEVAVKRLSRGSGQGDSEFKNEVVLMASLQHRNLVRLLGCCLEGTERLLIYEFVINGSLDHFIFGTIALPNFYI</sequence>
<dbReference type="GO" id="GO:0005524">
    <property type="term" value="F:ATP binding"/>
    <property type="evidence" value="ECO:0007669"/>
    <property type="project" value="UniProtKB-UniRule"/>
</dbReference>
<evidence type="ECO:0000259" key="20">
    <source>
        <dbReference type="PROSITE" id="PS51473"/>
    </source>
</evidence>
<feature type="binding site" evidence="15">
    <location>
        <position position="286"/>
    </location>
    <ligand>
        <name>ATP</name>
        <dbReference type="ChEBI" id="CHEBI:30616"/>
    </ligand>
</feature>
<feature type="transmembrane region" description="Helical" evidence="17">
    <location>
        <begin position="202"/>
        <end position="223"/>
    </location>
</feature>
<dbReference type="Gene3D" id="3.30.200.20">
    <property type="entry name" value="Phosphorylase Kinase, domain 1"/>
    <property type="match status" value="1"/>
</dbReference>
<comment type="subcellular location">
    <subcellularLocation>
        <location evidence="1">Membrane</location>
        <topology evidence="1">Single-pass membrane protein</topology>
    </subcellularLocation>
</comment>
<name>A0A5J4ZQK7_9ASTE</name>
<proteinExistence type="predicted"/>
<dbReference type="AlphaFoldDB" id="A0A5J4ZQK7"/>